<dbReference type="InterPro" id="IPR023940">
    <property type="entry name" value="DHDPR_bac"/>
</dbReference>
<accession>A0ABW1ECT3</accession>
<evidence type="ECO:0000313" key="14">
    <source>
        <dbReference type="EMBL" id="MFC5861632.1"/>
    </source>
</evidence>
<dbReference type="Pfam" id="PF01113">
    <property type="entry name" value="DapB_N"/>
    <property type="match status" value="1"/>
</dbReference>
<keyword evidence="6" id="KW-0520">NAD</keyword>
<evidence type="ECO:0000259" key="12">
    <source>
        <dbReference type="Pfam" id="PF01113"/>
    </source>
</evidence>
<evidence type="ECO:0000256" key="2">
    <source>
        <dbReference type="ARBA" id="ARBA00022605"/>
    </source>
</evidence>
<dbReference type="Gene3D" id="3.40.50.720">
    <property type="entry name" value="NAD(P)-binding Rossmann-like Domain"/>
    <property type="match status" value="1"/>
</dbReference>
<comment type="similarity">
    <text evidence="1">Belongs to the DapB family.</text>
</comment>
<feature type="domain" description="Dihydrodipicolinate reductase N-terminal" evidence="12">
    <location>
        <begin position="40"/>
        <end position="105"/>
    </location>
</feature>
<dbReference type="EMBL" id="JBHSPH010000002">
    <property type="protein sequence ID" value="MFC5861632.1"/>
    <property type="molecule type" value="Genomic_DNA"/>
</dbReference>
<keyword evidence="5 14" id="KW-0560">Oxidoreductase</keyword>
<dbReference type="SUPFAM" id="SSF55347">
    <property type="entry name" value="Glyceraldehyde-3-phosphate dehydrogenase-like, C-terminal domain"/>
    <property type="match status" value="1"/>
</dbReference>
<evidence type="ECO:0000259" key="13">
    <source>
        <dbReference type="Pfam" id="PF05173"/>
    </source>
</evidence>
<dbReference type="InterPro" id="IPR022663">
    <property type="entry name" value="DapB_C"/>
</dbReference>
<dbReference type="EC" id="1.17.1.8" evidence="9"/>
<dbReference type="PANTHER" id="PTHR20836:SF0">
    <property type="entry name" value="4-HYDROXY-TETRAHYDRODIPICOLINATE REDUCTASE 1, CHLOROPLASTIC-RELATED"/>
    <property type="match status" value="1"/>
</dbReference>
<keyword evidence="4" id="KW-0220">Diaminopimelate biosynthesis</keyword>
<keyword evidence="3" id="KW-0521">NADP</keyword>
<dbReference type="PIRSF" id="PIRSF000161">
    <property type="entry name" value="DHPR"/>
    <property type="match status" value="1"/>
</dbReference>
<dbReference type="PANTHER" id="PTHR20836">
    <property type="entry name" value="DIHYDRODIPICOLINATE REDUCTASE"/>
    <property type="match status" value="1"/>
</dbReference>
<dbReference type="Pfam" id="PF05173">
    <property type="entry name" value="DapB_C"/>
    <property type="match status" value="1"/>
</dbReference>
<evidence type="ECO:0000256" key="5">
    <source>
        <dbReference type="ARBA" id="ARBA00023002"/>
    </source>
</evidence>
<dbReference type="InterPro" id="IPR000846">
    <property type="entry name" value="DapB_N"/>
</dbReference>
<comment type="catalytic activity">
    <reaction evidence="10">
        <text>(S)-2,3,4,5-tetrahydrodipicolinate + NADP(+) + H2O = (2S,4S)-4-hydroxy-2,3,4,5-tetrahydrodipicolinate + NADPH + H(+)</text>
        <dbReference type="Rhea" id="RHEA:35331"/>
        <dbReference type="ChEBI" id="CHEBI:15377"/>
        <dbReference type="ChEBI" id="CHEBI:15378"/>
        <dbReference type="ChEBI" id="CHEBI:16845"/>
        <dbReference type="ChEBI" id="CHEBI:57783"/>
        <dbReference type="ChEBI" id="CHEBI:58349"/>
        <dbReference type="ChEBI" id="CHEBI:67139"/>
        <dbReference type="EC" id="1.17.1.8"/>
    </reaction>
</comment>
<evidence type="ECO:0000256" key="4">
    <source>
        <dbReference type="ARBA" id="ARBA00022915"/>
    </source>
</evidence>
<organism evidence="14 15">
    <name type="scientific">Acidicapsa dinghuensis</name>
    <dbReference type="NCBI Taxonomy" id="2218256"/>
    <lineage>
        <taxon>Bacteria</taxon>
        <taxon>Pseudomonadati</taxon>
        <taxon>Acidobacteriota</taxon>
        <taxon>Terriglobia</taxon>
        <taxon>Terriglobales</taxon>
        <taxon>Acidobacteriaceae</taxon>
        <taxon>Acidicapsa</taxon>
    </lineage>
</organism>
<proteinExistence type="inferred from homology"/>
<dbReference type="Proteomes" id="UP001596091">
    <property type="component" value="Unassembled WGS sequence"/>
</dbReference>
<sequence length="225" mass="24571">MLMLVLGKGKTGSLVAQVARERGHSVRVLDFHENQGARALTAPTLAQIDVAIDFTNPEAAVENMRACLALGGRIVVGTTGWLDKLDEMKALAARKEGALVYGSNFSQGVQELFRLTGQLAKLDGFRFHIEETHHTAKLDAPSGTALSLKKVITDVRPDADVEIASKREGDHVGIHVVKARCETDVFELRHEALSRRAFAEGAVKAAEWVGSKKGVWDFRDIFDQV</sequence>
<protein>
    <recommendedName>
        <fullName evidence="9">4-hydroxy-tetrahydrodipicolinate reductase</fullName>
        <ecNumber evidence="9">1.17.1.8</ecNumber>
    </recommendedName>
</protein>
<keyword evidence="7" id="KW-0457">Lysine biosynthesis</keyword>
<name>A0ABW1ECT3_9BACT</name>
<keyword evidence="15" id="KW-1185">Reference proteome</keyword>
<dbReference type="Gene3D" id="3.30.360.10">
    <property type="entry name" value="Dihydrodipicolinate Reductase, domain 2"/>
    <property type="match status" value="1"/>
</dbReference>
<evidence type="ECO:0000256" key="9">
    <source>
        <dbReference type="ARBA" id="ARBA00038983"/>
    </source>
</evidence>
<evidence type="ECO:0000313" key="15">
    <source>
        <dbReference type="Proteomes" id="UP001596091"/>
    </source>
</evidence>
<comment type="catalytic activity">
    <reaction evidence="11">
        <text>(S)-2,3,4,5-tetrahydrodipicolinate + NAD(+) + H2O = (2S,4S)-4-hydroxy-2,3,4,5-tetrahydrodipicolinate + NADH + H(+)</text>
        <dbReference type="Rhea" id="RHEA:35323"/>
        <dbReference type="ChEBI" id="CHEBI:15377"/>
        <dbReference type="ChEBI" id="CHEBI:15378"/>
        <dbReference type="ChEBI" id="CHEBI:16845"/>
        <dbReference type="ChEBI" id="CHEBI:57540"/>
        <dbReference type="ChEBI" id="CHEBI:57945"/>
        <dbReference type="ChEBI" id="CHEBI:67139"/>
        <dbReference type="EC" id="1.17.1.8"/>
    </reaction>
</comment>
<evidence type="ECO:0000256" key="11">
    <source>
        <dbReference type="ARBA" id="ARBA00049396"/>
    </source>
</evidence>
<evidence type="ECO:0000256" key="3">
    <source>
        <dbReference type="ARBA" id="ARBA00022857"/>
    </source>
</evidence>
<evidence type="ECO:0000256" key="10">
    <source>
        <dbReference type="ARBA" id="ARBA00049080"/>
    </source>
</evidence>
<feature type="domain" description="Dihydrodipicolinate reductase C-terminal" evidence="13">
    <location>
        <begin position="108"/>
        <end position="221"/>
    </location>
</feature>
<comment type="pathway">
    <text evidence="8">Amino-acid biosynthesis; L-lysine biosynthesis via DAP pathway; (S)-tetrahydrodipicolinate from L-aspartate: step 4/4.</text>
</comment>
<reference evidence="15" key="1">
    <citation type="journal article" date="2019" name="Int. J. Syst. Evol. Microbiol.">
        <title>The Global Catalogue of Microorganisms (GCM) 10K type strain sequencing project: providing services to taxonomists for standard genome sequencing and annotation.</title>
        <authorList>
            <consortium name="The Broad Institute Genomics Platform"/>
            <consortium name="The Broad Institute Genome Sequencing Center for Infectious Disease"/>
            <person name="Wu L."/>
            <person name="Ma J."/>
        </authorList>
    </citation>
    <scope>NUCLEOTIDE SEQUENCE [LARGE SCALE GENOMIC DNA]</scope>
    <source>
        <strain evidence="15">JCM 4087</strain>
    </source>
</reference>
<dbReference type="GO" id="GO:0008839">
    <property type="term" value="F:4-hydroxy-tetrahydrodipicolinate reductase"/>
    <property type="evidence" value="ECO:0007669"/>
    <property type="project" value="UniProtKB-EC"/>
</dbReference>
<keyword evidence="2" id="KW-0028">Amino-acid biosynthesis</keyword>
<comment type="caution">
    <text evidence="14">The sequence shown here is derived from an EMBL/GenBank/DDBJ whole genome shotgun (WGS) entry which is preliminary data.</text>
</comment>
<dbReference type="InterPro" id="IPR036291">
    <property type="entry name" value="NAD(P)-bd_dom_sf"/>
</dbReference>
<evidence type="ECO:0000256" key="1">
    <source>
        <dbReference type="ARBA" id="ARBA00006642"/>
    </source>
</evidence>
<evidence type="ECO:0000256" key="7">
    <source>
        <dbReference type="ARBA" id="ARBA00023154"/>
    </source>
</evidence>
<evidence type="ECO:0000256" key="8">
    <source>
        <dbReference type="ARBA" id="ARBA00037922"/>
    </source>
</evidence>
<gene>
    <name evidence="14" type="ORF">ACFPT7_04960</name>
</gene>
<dbReference type="SUPFAM" id="SSF51735">
    <property type="entry name" value="NAD(P)-binding Rossmann-fold domains"/>
    <property type="match status" value="1"/>
</dbReference>
<dbReference type="RefSeq" id="WP_263337063.1">
    <property type="nucleotide sequence ID" value="NZ_JAGSYH010000004.1"/>
</dbReference>
<evidence type="ECO:0000256" key="6">
    <source>
        <dbReference type="ARBA" id="ARBA00023027"/>
    </source>
</evidence>